<dbReference type="EMBL" id="ML738355">
    <property type="protein sequence ID" value="KAE8310291.1"/>
    <property type="molecule type" value="Genomic_DNA"/>
</dbReference>
<keyword evidence="2" id="KW-1185">Reference proteome</keyword>
<sequence>MGNQRLLDDWRARLKVSVSELLLAGQGLWMAGLWELLQATHSFPLVARVSPTLSYASQIIFSSQRSLFSACRYWRVCWR</sequence>
<accession>A0A5N6VPB4</accession>
<evidence type="ECO:0000313" key="2">
    <source>
        <dbReference type="Proteomes" id="UP000325433"/>
    </source>
</evidence>
<gene>
    <name evidence="1" type="ORF">BDV41DRAFT_397295</name>
</gene>
<dbReference type="Proteomes" id="UP000325433">
    <property type="component" value="Unassembled WGS sequence"/>
</dbReference>
<organism evidence="1 2">
    <name type="scientific">Aspergillus transmontanensis</name>
    <dbReference type="NCBI Taxonomy" id="1034304"/>
    <lineage>
        <taxon>Eukaryota</taxon>
        <taxon>Fungi</taxon>
        <taxon>Dikarya</taxon>
        <taxon>Ascomycota</taxon>
        <taxon>Pezizomycotina</taxon>
        <taxon>Eurotiomycetes</taxon>
        <taxon>Eurotiomycetidae</taxon>
        <taxon>Eurotiales</taxon>
        <taxon>Aspergillaceae</taxon>
        <taxon>Aspergillus</taxon>
        <taxon>Aspergillus subgen. Circumdati</taxon>
    </lineage>
</organism>
<dbReference type="AlphaFoldDB" id="A0A5N6VPB4"/>
<protein>
    <submittedName>
        <fullName evidence="1">Uncharacterized protein</fullName>
    </submittedName>
</protein>
<proteinExistence type="predicted"/>
<evidence type="ECO:0000313" key="1">
    <source>
        <dbReference type="EMBL" id="KAE8310291.1"/>
    </source>
</evidence>
<name>A0A5N6VPB4_9EURO</name>
<reference evidence="2" key="1">
    <citation type="submission" date="2019-04" db="EMBL/GenBank/DDBJ databases">
        <title>Friends and foes A comparative genomics studyof 23 Aspergillus species from section Flavi.</title>
        <authorList>
            <consortium name="DOE Joint Genome Institute"/>
            <person name="Kjaerbolling I."/>
            <person name="Vesth T."/>
            <person name="Frisvad J.C."/>
            <person name="Nybo J.L."/>
            <person name="Theobald S."/>
            <person name="Kildgaard S."/>
            <person name="Isbrandt T."/>
            <person name="Kuo A."/>
            <person name="Sato A."/>
            <person name="Lyhne E.K."/>
            <person name="Kogle M.E."/>
            <person name="Wiebenga A."/>
            <person name="Kun R.S."/>
            <person name="Lubbers R.J."/>
            <person name="Makela M.R."/>
            <person name="Barry K."/>
            <person name="Chovatia M."/>
            <person name="Clum A."/>
            <person name="Daum C."/>
            <person name="Haridas S."/>
            <person name="He G."/>
            <person name="LaButti K."/>
            <person name="Lipzen A."/>
            <person name="Mondo S."/>
            <person name="Riley R."/>
            <person name="Salamov A."/>
            <person name="Simmons B.A."/>
            <person name="Magnuson J.K."/>
            <person name="Henrissat B."/>
            <person name="Mortensen U.H."/>
            <person name="Larsen T.O."/>
            <person name="Devries R.P."/>
            <person name="Grigoriev I.V."/>
            <person name="Machida M."/>
            <person name="Baker S.E."/>
            <person name="Andersen M.R."/>
        </authorList>
    </citation>
    <scope>NUCLEOTIDE SEQUENCE [LARGE SCALE GENOMIC DNA]</scope>
    <source>
        <strain evidence="2">CBS 130015</strain>
    </source>
</reference>